<keyword evidence="4 10" id="KW-0547">Nucleotide-binding</keyword>
<protein>
    <recommendedName>
        <fullName evidence="2">arginine--tRNA ligase</fullName>
        <ecNumber evidence="2">6.1.1.19</ecNumber>
    </recommendedName>
    <alternativeName>
        <fullName evidence="8">Arginyl-tRNA synthetase</fullName>
    </alternativeName>
</protein>
<dbReference type="InterPro" id="IPR001278">
    <property type="entry name" value="Arg-tRNA-ligase"/>
</dbReference>
<keyword evidence="3 10" id="KW-0436">Ligase</keyword>
<dbReference type="SUPFAM" id="SSF55190">
    <property type="entry name" value="Arginyl-tRNA synthetase (ArgRS), N-terminal 'additional' domain"/>
    <property type="match status" value="1"/>
</dbReference>
<dbReference type="EMBL" id="ML976979">
    <property type="protein sequence ID" value="KAF1962277.1"/>
    <property type="molecule type" value="Genomic_DNA"/>
</dbReference>
<evidence type="ECO:0000256" key="8">
    <source>
        <dbReference type="ARBA" id="ARBA00033033"/>
    </source>
</evidence>
<dbReference type="CDD" id="cd00671">
    <property type="entry name" value="ArgRS_core"/>
    <property type="match status" value="1"/>
</dbReference>
<dbReference type="FunFam" id="3.40.50.620:FF:000058">
    <property type="entry name" value="Mitochondrial arginyl-tRNA synthetase"/>
    <property type="match status" value="1"/>
</dbReference>
<dbReference type="SUPFAM" id="SSF52374">
    <property type="entry name" value="Nucleotidylyl transferase"/>
    <property type="match status" value="1"/>
</dbReference>
<feature type="domain" description="Arginyl tRNA synthetase N-terminal" evidence="13">
    <location>
        <begin position="30"/>
        <end position="100"/>
    </location>
</feature>
<comment type="catalytic activity">
    <reaction evidence="9">
        <text>tRNA(Arg) + L-arginine + ATP = L-arginyl-tRNA(Arg) + AMP + diphosphate</text>
        <dbReference type="Rhea" id="RHEA:20301"/>
        <dbReference type="Rhea" id="RHEA-COMP:9658"/>
        <dbReference type="Rhea" id="RHEA-COMP:9673"/>
        <dbReference type="ChEBI" id="CHEBI:30616"/>
        <dbReference type="ChEBI" id="CHEBI:32682"/>
        <dbReference type="ChEBI" id="CHEBI:33019"/>
        <dbReference type="ChEBI" id="CHEBI:78442"/>
        <dbReference type="ChEBI" id="CHEBI:78513"/>
        <dbReference type="ChEBI" id="CHEBI:456215"/>
        <dbReference type="EC" id="6.1.1.19"/>
    </reaction>
</comment>
<dbReference type="InterPro" id="IPR005148">
    <property type="entry name" value="Arg-tRNA-synth_N"/>
</dbReference>
<dbReference type="InterPro" id="IPR008909">
    <property type="entry name" value="DALR_anticod-bd"/>
</dbReference>
<accession>A0A6A5UMH1</accession>
<dbReference type="Pfam" id="PF00750">
    <property type="entry name" value="tRNA-synt_1d"/>
    <property type="match status" value="1"/>
</dbReference>
<dbReference type="SMART" id="SM01016">
    <property type="entry name" value="Arg_tRNA_synt_N"/>
    <property type="match status" value="1"/>
</dbReference>
<evidence type="ECO:0000256" key="6">
    <source>
        <dbReference type="ARBA" id="ARBA00022917"/>
    </source>
</evidence>
<feature type="domain" description="DALR anticodon binding" evidence="12">
    <location>
        <begin position="503"/>
        <end position="620"/>
    </location>
</feature>
<keyword evidence="6 10" id="KW-0648">Protein biosynthesis</keyword>
<dbReference type="PRINTS" id="PR01038">
    <property type="entry name" value="TRNASYNTHARG"/>
</dbReference>
<dbReference type="AlphaFoldDB" id="A0A6A5UMH1"/>
<keyword evidence="5 10" id="KW-0067">ATP-binding</keyword>
<evidence type="ECO:0000256" key="3">
    <source>
        <dbReference type="ARBA" id="ARBA00022598"/>
    </source>
</evidence>
<evidence type="ECO:0000256" key="10">
    <source>
        <dbReference type="RuleBase" id="RU363038"/>
    </source>
</evidence>
<evidence type="ECO:0000259" key="12">
    <source>
        <dbReference type="SMART" id="SM00836"/>
    </source>
</evidence>
<dbReference type="SUPFAM" id="SSF47323">
    <property type="entry name" value="Anticodon-binding domain of a subclass of class I aminoacyl-tRNA synthetases"/>
    <property type="match status" value="1"/>
</dbReference>
<gene>
    <name evidence="14" type="ORF">CC80DRAFT_588848</name>
</gene>
<dbReference type="Gene3D" id="3.30.1360.70">
    <property type="entry name" value="Arginyl tRNA synthetase N-terminal domain"/>
    <property type="match status" value="1"/>
</dbReference>
<dbReference type="OrthoDB" id="68056at2759"/>
<reference evidence="14" key="1">
    <citation type="journal article" date="2020" name="Stud. Mycol.">
        <title>101 Dothideomycetes genomes: a test case for predicting lifestyles and emergence of pathogens.</title>
        <authorList>
            <person name="Haridas S."/>
            <person name="Albert R."/>
            <person name="Binder M."/>
            <person name="Bloem J."/>
            <person name="Labutti K."/>
            <person name="Salamov A."/>
            <person name="Andreopoulos B."/>
            <person name="Baker S."/>
            <person name="Barry K."/>
            <person name="Bills G."/>
            <person name="Bluhm B."/>
            <person name="Cannon C."/>
            <person name="Castanera R."/>
            <person name="Culley D."/>
            <person name="Daum C."/>
            <person name="Ezra D."/>
            <person name="Gonzalez J."/>
            <person name="Henrissat B."/>
            <person name="Kuo A."/>
            <person name="Liang C."/>
            <person name="Lipzen A."/>
            <person name="Lutzoni F."/>
            <person name="Magnuson J."/>
            <person name="Mondo S."/>
            <person name="Nolan M."/>
            <person name="Ohm R."/>
            <person name="Pangilinan J."/>
            <person name="Park H.-J."/>
            <person name="Ramirez L."/>
            <person name="Alfaro M."/>
            <person name="Sun H."/>
            <person name="Tritt A."/>
            <person name="Yoshinaga Y."/>
            <person name="Zwiers L.-H."/>
            <person name="Turgeon B."/>
            <person name="Goodwin S."/>
            <person name="Spatafora J."/>
            <person name="Crous P."/>
            <person name="Grigoriev I."/>
        </authorList>
    </citation>
    <scope>NUCLEOTIDE SEQUENCE</scope>
    <source>
        <strain evidence="14">CBS 675.92</strain>
    </source>
</reference>
<comment type="similarity">
    <text evidence="1 10">Belongs to the class-I aminoacyl-tRNA synthetase family.</text>
</comment>
<organism evidence="14 15">
    <name type="scientific">Byssothecium circinans</name>
    <dbReference type="NCBI Taxonomy" id="147558"/>
    <lineage>
        <taxon>Eukaryota</taxon>
        <taxon>Fungi</taxon>
        <taxon>Dikarya</taxon>
        <taxon>Ascomycota</taxon>
        <taxon>Pezizomycotina</taxon>
        <taxon>Dothideomycetes</taxon>
        <taxon>Pleosporomycetidae</taxon>
        <taxon>Pleosporales</taxon>
        <taxon>Massarineae</taxon>
        <taxon>Massarinaceae</taxon>
        <taxon>Byssothecium</taxon>
    </lineage>
</organism>
<dbReference type="NCBIfam" id="TIGR00456">
    <property type="entry name" value="argS"/>
    <property type="match status" value="1"/>
</dbReference>
<dbReference type="SMART" id="SM00836">
    <property type="entry name" value="DALR_1"/>
    <property type="match status" value="1"/>
</dbReference>
<dbReference type="PANTHER" id="PTHR11956:SF11">
    <property type="entry name" value="ARGININE--TRNA LIGASE, MITOCHONDRIAL-RELATED"/>
    <property type="match status" value="1"/>
</dbReference>
<sequence length="620" mass="69772">MDDLPDARLQKLQIDQLDIPECFPSLNPFDLYRKDIATALSELSGRTSTLDKGDLLLPVPALRIQGESPNDLASRWADQFPESALLSKPTVDGPFIQFRFKPNALVKNVIPAVLHNRTAWGSNPLLGLKDINDASKGQKRIVIEFSSPNIAKPFHQGHLRSTIIGGFLSNLYQSAGWDVVRLNYLGDWGKQYGLLALGYKMFGDEKALEADQIHHLYQIYVKVNALLAKERTEIERLEKEGKDATKLRNEGFDEQARRYFKAMCDGDPEAIGMWKKFRELSIQRYKEAYTRLNIHFDEYAGESLVGEDSMKSAERQLESRGLLEGSQGAAIVDFSKHVDGKTGEALGKALIRKTDGTSLYLTRDLGASFERNEAYKFDQMIYVVASDQGLHLKQLFKLVELTDNPELRSRISHVRFGLVLGMSTRRGTVVFLDDVLKDVGEKMHEVMRKNEVKYAQVLDPERTADILGISSVMVQDMSGKRINSYRFNIDTMTSFEGDTGPYLQYSHARLCSILLKAGVPTSEIETANLDLLAEPHAINVVRLIAQFPDTIQNTLKTLEPTTVLTYLFRLTHAVNSSYDVLQVVGSERELMKARVALYDAARCVINNGMRLLGLTPLERM</sequence>
<dbReference type="GO" id="GO:0005524">
    <property type="term" value="F:ATP binding"/>
    <property type="evidence" value="ECO:0007669"/>
    <property type="project" value="UniProtKB-KW"/>
</dbReference>
<evidence type="ECO:0000313" key="15">
    <source>
        <dbReference type="Proteomes" id="UP000800035"/>
    </source>
</evidence>
<dbReference type="GO" id="GO:0004814">
    <property type="term" value="F:arginine-tRNA ligase activity"/>
    <property type="evidence" value="ECO:0007669"/>
    <property type="project" value="UniProtKB-EC"/>
</dbReference>
<dbReference type="EC" id="6.1.1.19" evidence="2"/>
<dbReference type="FunFam" id="1.10.730.10:FF:000006">
    <property type="entry name" value="Arginyl-tRNA synthetase 2, mitochondrial"/>
    <property type="match status" value="1"/>
</dbReference>
<evidence type="ECO:0000256" key="11">
    <source>
        <dbReference type="SAM" id="Coils"/>
    </source>
</evidence>
<keyword evidence="11" id="KW-0175">Coiled coil</keyword>
<proteinExistence type="inferred from homology"/>
<dbReference type="Gene3D" id="3.40.50.620">
    <property type="entry name" value="HUPs"/>
    <property type="match status" value="1"/>
</dbReference>
<keyword evidence="7 10" id="KW-0030">Aminoacyl-tRNA synthetase</keyword>
<evidence type="ECO:0000256" key="1">
    <source>
        <dbReference type="ARBA" id="ARBA00005594"/>
    </source>
</evidence>
<evidence type="ECO:0000256" key="5">
    <source>
        <dbReference type="ARBA" id="ARBA00022840"/>
    </source>
</evidence>
<dbReference type="CDD" id="cd07956">
    <property type="entry name" value="Anticodon_Ia_Arg"/>
    <property type="match status" value="1"/>
</dbReference>
<dbReference type="InterPro" id="IPR036695">
    <property type="entry name" value="Arg-tRNA-synth_N_sf"/>
</dbReference>
<evidence type="ECO:0000256" key="4">
    <source>
        <dbReference type="ARBA" id="ARBA00022741"/>
    </source>
</evidence>
<evidence type="ECO:0000313" key="14">
    <source>
        <dbReference type="EMBL" id="KAF1962277.1"/>
    </source>
</evidence>
<dbReference type="Pfam" id="PF05746">
    <property type="entry name" value="DALR_1"/>
    <property type="match status" value="1"/>
</dbReference>
<dbReference type="Proteomes" id="UP000800035">
    <property type="component" value="Unassembled WGS sequence"/>
</dbReference>
<evidence type="ECO:0000256" key="9">
    <source>
        <dbReference type="ARBA" id="ARBA00049339"/>
    </source>
</evidence>
<dbReference type="GO" id="GO:0006420">
    <property type="term" value="P:arginyl-tRNA aminoacylation"/>
    <property type="evidence" value="ECO:0007669"/>
    <property type="project" value="InterPro"/>
</dbReference>
<feature type="coiled-coil region" evidence="11">
    <location>
        <begin position="220"/>
        <end position="247"/>
    </location>
</feature>
<dbReference type="Gene3D" id="1.10.730.10">
    <property type="entry name" value="Isoleucyl-tRNA Synthetase, Domain 1"/>
    <property type="match status" value="1"/>
</dbReference>
<dbReference type="PANTHER" id="PTHR11956">
    <property type="entry name" value="ARGINYL-TRNA SYNTHETASE"/>
    <property type="match status" value="1"/>
</dbReference>
<dbReference type="GO" id="GO:0032543">
    <property type="term" value="P:mitochondrial translation"/>
    <property type="evidence" value="ECO:0007669"/>
    <property type="project" value="TreeGrafter"/>
</dbReference>
<dbReference type="InterPro" id="IPR014729">
    <property type="entry name" value="Rossmann-like_a/b/a_fold"/>
</dbReference>
<dbReference type="InterPro" id="IPR009080">
    <property type="entry name" value="tRNAsynth_Ia_anticodon-bd"/>
</dbReference>
<keyword evidence="15" id="KW-1185">Reference proteome</keyword>
<dbReference type="InterPro" id="IPR035684">
    <property type="entry name" value="ArgRS_core"/>
</dbReference>
<dbReference type="Pfam" id="PF03485">
    <property type="entry name" value="Arg_tRNA_synt_N"/>
    <property type="match status" value="1"/>
</dbReference>
<evidence type="ECO:0000259" key="13">
    <source>
        <dbReference type="SMART" id="SM01016"/>
    </source>
</evidence>
<evidence type="ECO:0000256" key="7">
    <source>
        <dbReference type="ARBA" id="ARBA00023146"/>
    </source>
</evidence>
<dbReference type="GO" id="GO:0005739">
    <property type="term" value="C:mitochondrion"/>
    <property type="evidence" value="ECO:0007669"/>
    <property type="project" value="TreeGrafter"/>
</dbReference>
<evidence type="ECO:0000256" key="2">
    <source>
        <dbReference type="ARBA" id="ARBA00012837"/>
    </source>
</evidence>
<name>A0A6A5UMH1_9PLEO</name>